<dbReference type="EMBL" id="AYXY01000031">
    <property type="protein sequence ID" value="ETN93931.1"/>
    <property type="molecule type" value="Genomic_DNA"/>
</dbReference>
<evidence type="ECO:0000256" key="1">
    <source>
        <dbReference type="SAM" id="Phobius"/>
    </source>
</evidence>
<reference evidence="3" key="1">
    <citation type="submission" date="2013-11" db="EMBL/GenBank/DDBJ databases">
        <title>Draft genome sequence from a member of Zhouia, isolated tidal flat.</title>
        <authorList>
            <person name="Jin H."/>
            <person name="Jeon C.O."/>
        </authorList>
    </citation>
    <scope>NUCLEOTIDE SEQUENCE [LARGE SCALE GENOMIC DNA]</scope>
    <source>
        <strain evidence="3">AD3</strain>
    </source>
</reference>
<sequence length="40" mass="4760">MKFIEYRIEKEISATHTLYILSSILIWQGFPGTPINYTHF</sequence>
<organism evidence="2 3">
    <name type="scientific">Zhouia amylolytica AD3</name>
    <dbReference type="NCBI Taxonomy" id="1286632"/>
    <lineage>
        <taxon>Bacteria</taxon>
        <taxon>Pseudomonadati</taxon>
        <taxon>Bacteroidota</taxon>
        <taxon>Flavobacteriia</taxon>
        <taxon>Flavobacteriales</taxon>
        <taxon>Flavobacteriaceae</taxon>
        <taxon>Zhouia</taxon>
    </lineage>
</organism>
<reference evidence="2 3" key="2">
    <citation type="journal article" date="2016" name="Genome Announc.">
        <title>Draft Genome Sequence of Zhouia amylolytica AD3, Isolated from Tidal Flat Sediment.</title>
        <authorList>
            <person name="Jia B."/>
            <person name="Jin H.M."/>
            <person name="Lee H.J."/>
            <person name="Jeon C.O."/>
        </authorList>
    </citation>
    <scope>NUCLEOTIDE SEQUENCE [LARGE SCALE GENOMIC DNA]</scope>
    <source>
        <strain evidence="2 3">AD3</strain>
    </source>
</reference>
<protein>
    <submittedName>
        <fullName evidence="2">Uncharacterized protein</fullName>
    </submittedName>
</protein>
<keyword evidence="1" id="KW-0472">Membrane</keyword>
<proteinExistence type="predicted"/>
<feature type="transmembrane region" description="Helical" evidence="1">
    <location>
        <begin position="12"/>
        <end position="30"/>
    </location>
</feature>
<evidence type="ECO:0000313" key="3">
    <source>
        <dbReference type="Proteomes" id="UP000018850"/>
    </source>
</evidence>
<keyword evidence="3" id="KW-1185">Reference proteome</keyword>
<keyword evidence="1" id="KW-0812">Transmembrane</keyword>
<comment type="caution">
    <text evidence="2">The sequence shown here is derived from an EMBL/GenBank/DDBJ whole genome shotgun (WGS) entry which is preliminary data.</text>
</comment>
<name>W2UKF5_9FLAO</name>
<evidence type="ECO:0000313" key="2">
    <source>
        <dbReference type="EMBL" id="ETN93931.1"/>
    </source>
</evidence>
<dbReference type="AlphaFoldDB" id="W2UKF5"/>
<dbReference type="Proteomes" id="UP000018850">
    <property type="component" value="Unassembled WGS sequence"/>
</dbReference>
<keyword evidence="1" id="KW-1133">Transmembrane helix</keyword>
<gene>
    <name evidence="2" type="ORF">P278_33420</name>
</gene>
<accession>W2UKF5</accession>